<evidence type="ECO:0000313" key="3">
    <source>
        <dbReference type="Proteomes" id="UP000189738"/>
    </source>
</evidence>
<dbReference type="EMBL" id="CP014339">
    <property type="protein sequence ID" value="AQX51845.1"/>
    <property type="molecule type" value="Genomic_DNA"/>
</dbReference>
<reference evidence="1 3" key="1">
    <citation type="submission" date="2016-02" db="EMBL/GenBank/DDBJ databases">
        <authorList>
            <person name="Nicholson A.C."/>
            <person name="Humrighouse B.W."/>
            <person name="Loparev V."/>
            <person name="Emery B."/>
            <person name="Graziano J."/>
            <person name="McQuiston J.R."/>
        </authorList>
    </citation>
    <scope>NUCLEOTIDE SEQUENCE [LARGE SCALE GENOMIC DNA]</scope>
    <source>
        <strain evidence="1 3">E6809</strain>
    </source>
</reference>
<sequence>MKLIILPKGLSEDLLNYDLSQIESKEFDDVIDELKQIDNEVNISSINLGKGADWVLILAILGSITSVISLGDKLEKGIEGWVKIGKRLTNLFKKSDRVYVDEDGAKILAITYISEKYNIKNITLLDNHTTFLADFSSWFKHRNPEDFTSKPFNIYNFTFDINNERTISLCIKSNGEIIELLNTDKESIDLSF</sequence>
<dbReference type="Proteomes" id="UP000189738">
    <property type="component" value="Chromosome"/>
</dbReference>
<reference evidence="2" key="2">
    <citation type="submission" date="2016-06" db="EMBL/GenBank/DDBJ databases">
        <authorList>
            <person name="Nicholson A.C."/>
        </authorList>
    </citation>
    <scope>NUCLEOTIDE SEQUENCE [LARGE SCALE GENOMIC DNA]</scope>
    <source>
        <strain evidence="2">E6809</strain>
    </source>
</reference>
<protein>
    <submittedName>
        <fullName evidence="2">Uncharacterized protein</fullName>
    </submittedName>
</protein>
<dbReference type="EMBL" id="MAHS01000003">
    <property type="protein sequence ID" value="OPB52568.1"/>
    <property type="molecule type" value="Genomic_DNA"/>
</dbReference>
<evidence type="ECO:0000313" key="1">
    <source>
        <dbReference type="EMBL" id="AQX51845.1"/>
    </source>
</evidence>
<evidence type="ECO:0000313" key="2">
    <source>
        <dbReference type="EMBL" id="OPB52568.1"/>
    </source>
</evidence>
<gene>
    <name evidence="1" type="ORF">AYC66_14640</name>
    <name evidence="2" type="ORF">BAY09_15585</name>
</gene>
<organism evidence="2">
    <name type="scientific">Elizabethkingia anophelis</name>
    <dbReference type="NCBI Taxonomy" id="1117645"/>
    <lineage>
        <taxon>Bacteria</taxon>
        <taxon>Pseudomonadati</taxon>
        <taxon>Bacteroidota</taxon>
        <taxon>Flavobacteriia</taxon>
        <taxon>Flavobacteriales</taxon>
        <taxon>Weeksellaceae</taxon>
        <taxon>Elizabethkingia</taxon>
    </lineage>
</organism>
<proteinExistence type="predicted"/>
<name>A0A494JAH6_9FLAO</name>
<dbReference type="AlphaFoldDB" id="A0A494JAH6"/>
<accession>A0A494JAH6</accession>
<dbReference type="RefSeq" id="WP_078720057.1">
    <property type="nucleotide sequence ID" value="NZ_CP014339.1"/>
</dbReference>